<accession>A0A1H7VVF5</accession>
<feature type="domain" description="N-acetyltransferase" evidence="1">
    <location>
        <begin position="2"/>
        <end position="149"/>
    </location>
</feature>
<dbReference type="CDD" id="cd04301">
    <property type="entry name" value="NAT_SF"/>
    <property type="match status" value="1"/>
</dbReference>
<sequence length="149" mass="17187">MLHLEKVNQANWLDVIRLSSGSDQKNRIFEDFIASNCLSLAQASLSENWTTKAIYDDKTLIGFTMYGYSEELQAYELCRLMIDYHFQGKGYGKKALRQIVEKMQSQYGCSDIIICFMPDNTRAKNLYESFGFKDTGKTIEDELIYSLNV</sequence>
<dbReference type="RefSeq" id="WP_090740155.1">
    <property type="nucleotide sequence ID" value="NZ_FOBW01000001.1"/>
</dbReference>
<dbReference type="InterPro" id="IPR000182">
    <property type="entry name" value="GNAT_dom"/>
</dbReference>
<reference evidence="3" key="1">
    <citation type="submission" date="2016-10" db="EMBL/GenBank/DDBJ databases">
        <authorList>
            <person name="Varghese N."/>
            <person name="Submissions S."/>
        </authorList>
    </citation>
    <scope>NUCLEOTIDE SEQUENCE [LARGE SCALE GENOMIC DNA]</scope>
    <source>
        <strain evidence="3">B48,IBRC-M 10115,DSM 25386,CECT 8001</strain>
    </source>
</reference>
<dbReference type="Proteomes" id="UP000198553">
    <property type="component" value="Unassembled WGS sequence"/>
</dbReference>
<dbReference type="STRING" id="930146.SAMN05192533_101121"/>
<proteinExistence type="predicted"/>
<keyword evidence="3" id="KW-1185">Reference proteome</keyword>
<evidence type="ECO:0000313" key="3">
    <source>
        <dbReference type="Proteomes" id="UP000198553"/>
    </source>
</evidence>
<dbReference type="InterPro" id="IPR016181">
    <property type="entry name" value="Acyl_CoA_acyltransferase"/>
</dbReference>
<dbReference type="GO" id="GO:0016747">
    <property type="term" value="F:acyltransferase activity, transferring groups other than amino-acyl groups"/>
    <property type="evidence" value="ECO:0007669"/>
    <property type="project" value="InterPro"/>
</dbReference>
<protein>
    <submittedName>
        <fullName evidence="2">Diamine N-acetyltransferase</fullName>
    </submittedName>
</protein>
<dbReference type="PROSITE" id="PS51186">
    <property type="entry name" value="GNAT"/>
    <property type="match status" value="1"/>
</dbReference>
<evidence type="ECO:0000313" key="2">
    <source>
        <dbReference type="EMBL" id="SEM12795.1"/>
    </source>
</evidence>
<organism evidence="2 3">
    <name type="scientific">Mesobacillus persicus</name>
    <dbReference type="NCBI Taxonomy" id="930146"/>
    <lineage>
        <taxon>Bacteria</taxon>
        <taxon>Bacillati</taxon>
        <taxon>Bacillota</taxon>
        <taxon>Bacilli</taxon>
        <taxon>Bacillales</taxon>
        <taxon>Bacillaceae</taxon>
        <taxon>Mesobacillus</taxon>
    </lineage>
</organism>
<name>A0A1H7VVF5_9BACI</name>
<keyword evidence="2" id="KW-0808">Transferase</keyword>
<dbReference type="EMBL" id="FOBW01000001">
    <property type="protein sequence ID" value="SEM12795.1"/>
    <property type="molecule type" value="Genomic_DNA"/>
</dbReference>
<dbReference type="SUPFAM" id="SSF55729">
    <property type="entry name" value="Acyl-CoA N-acyltransferases (Nat)"/>
    <property type="match status" value="1"/>
</dbReference>
<dbReference type="AlphaFoldDB" id="A0A1H7VVF5"/>
<dbReference type="OrthoDB" id="9127144at2"/>
<evidence type="ECO:0000259" key="1">
    <source>
        <dbReference type="PROSITE" id="PS51186"/>
    </source>
</evidence>
<dbReference type="PANTHER" id="PTHR43617">
    <property type="entry name" value="L-AMINO ACID N-ACETYLTRANSFERASE"/>
    <property type="match status" value="1"/>
</dbReference>
<gene>
    <name evidence="2" type="ORF">SAMN05192533_101121</name>
</gene>
<dbReference type="InterPro" id="IPR050276">
    <property type="entry name" value="MshD_Acetyltransferase"/>
</dbReference>
<dbReference type="Pfam" id="PF00583">
    <property type="entry name" value="Acetyltransf_1"/>
    <property type="match status" value="1"/>
</dbReference>
<dbReference type="Gene3D" id="3.40.630.30">
    <property type="match status" value="1"/>
</dbReference>